<sequence>MTFKRQGGYAFTELLIASALFCAGLLTQVTLNRASVRSLSDLTVADQRDNHMQSVMRFAAIAPTTPQQVRDNARALQGVSVTVRSSSLPAPLTQAEITAGSASAQAGVSYPMVMTGQHAGHWQDVTALVSL</sequence>
<dbReference type="RefSeq" id="WP_189405977.1">
    <property type="nucleotide sequence ID" value="NZ_BMXP01000004.1"/>
</dbReference>
<dbReference type="Proteomes" id="UP000631300">
    <property type="component" value="Unassembled WGS sequence"/>
</dbReference>
<evidence type="ECO:0000313" key="1">
    <source>
        <dbReference type="EMBL" id="GGW86088.1"/>
    </source>
</evidence>
<comment type="caution">
    <text evidence="1">The sequence shown here is derived from an EMBL/GenBank/DDBJ whole genome shotgun (WGS) entry which is preliminary data.</text>
</comment>
<organism evidence="1 2">
    <name type="scientific">Alteromonas halophila</name>
    <dbReference type="NCBI Taxonomy" id="516698"/>
    <lineage>
        <taxon>Bacteria</taxon>
        <taxon>Pseudomonadati</taxon>
        <taxon>Pseudomonadota</taxon>
        <taxon>Gammaproteobacteria</taxon>
        <taxon>Alteromonadales</taxon>
        <taxon>Alteromonadaceae</taxon>
        <taxon>Alteromonas/Salinimonas group</taxon>
        <taxon>Alteromonas</taxon>
    </lineage>
</organism>
<protein>
    <submittedName>
        <fullName evidence="1">Uncharacterized protein</fullName>
    </submittedName>
</protein>
<proteinExistence type="predicted"/>
<reference evidence="1" key="2">
    <citation type="submission" date="2020-09" db="EMBL/GenBank/DDBJ databases">
        <authorList>
            <person name="Sun Q."/>
            <person name="Kim S."/>
        </authorList>
    </citation>
    <scope>NUCLEOTIDE SEQUENCE</scope>
    <source>
        <strain evidence="1">KCTC 22164</strain>
    </source>
</reference>
<dbReference type="AlphaFoldDB" id="A0A918MXY4"/>
<name>A0A918MXY4_9ALTE</name>
<accession>A0A918MXY4</accession>
<keyword evidence="2" id="KW-1185">Reference proteome</keyword>
<dbReference type="EMBL" id="BMXP01000004">
    <property type="protein sequence ID" value="GGW86088.1"/>
    <property type="molecule type" value="Genomic_DNA"/>
</dbReference>
<reference evidence="1" key="1">
    <citation type="journal article" date="2014" name="Int. J. Syst. Evol. Microbiol.">
        <title>Complete genome sequence of Corynebacterium casei LMG S-19264T (=DSM 44701T), isolated from a smear-ripened cheese.</title>
        <authorList>
            <consortium name="US DOE Joint Genome Institute (JGI-PGF)"/>
            <person name="Walter F."/>
            <person name="Albersmeier A."/>
            <person name="Kalinowski J."/>
            <person name="Ruckert C."/>
        </authorList>
    </citation>
    <scope>NUCLEOTIDE SEQUENCE</scope>
    <source>
        <strain evidence="1">KCTC 22164</strain>
    </source>
</reference>
<evidence type="ECO:0000313" key="2">
    <source>
        <dbReference type="Proteomes" id="UP000631300"/>
    </source>
</evidence>
<gene>
    <name evidence="1" type="ORF">GCM10007391_19680</name>
</gene>